<comment type="similarity">
    <text evidence="11">Belongs to the class-III pyridoxal-phosphate-dependent aminotransferase family. BioA subfamily.</text>
</comment>
<dbReference type="InterPro" id="IPR049704">
    <property type="entry name" value="Aminotrans_3_PPA_site"/>
</dbReference>
<keyword evidence="17" id="KW-1185">Reference proteome</keyword>
<reference evidence="16 17" key="1">
    <citation type="journal article" date="2019" name="ISME J.">
        <title>Genome analyses of uncultured TG2/ZB3 bacteria in 'Margulisbacteria' specifically attached to ectosymbiotic spirochetes of protists in the termite gut.</title>
        <authorList>
            <person name="Utami Y.D."/>
            <person name="Kuwahara H."/>
            <person name="Igai K."/>
            <person name="Murakami T."/>
            <person name="Sugaya K."/>
            <person name="Morikawa T."/>
            <person name="Nagura Y."/>
            <person name="Yuki M."/>
            <person name="Deevong P."/>
            <person name="Inoue T."/>
            <person name="Kihara K."/>
            <person name="Lo N."/>
            <person name="Yamada A."/>
            <person name="Ohkuma M."/>
            <person name="Hongoh Y."/>
        </authorList>
    </citation>
    <scope>NUCLEOTIDE SEQUENCE [LARGE SCALE GENOMIC DNA]</scope>
    <source>
        <strain evidence="16">NkOx7-01</strain>
    </source>
</reference>
<dbReference type="Gene3D" id="3.90.1150.10">
    <property type="entry name" value="Aspartate Aminotransferase, domain 1"/>
    <property type="match status" value="1"/>
</dbReference>
<comment type="pathway">
    <text evidence="3">Cofactor biosynthesis; biotin biosynthesis.</text>
</comment>
<dbReference type="InterPro" id="IPR015421">
    <property type="entry name" value="PyrdxlP-dep_Trfase_major"/>
</dbReference>
<evidence type="ECO:0000256" key="2">
    <source>
        <dbReference type="ARBA" id="ARBA00004496"/>
    </source>
</evidence>
<evidence type="ECO:0000256" key="12">
    <source>
        <dbReference type="ARBA" id="ARBA00077231"/>
    </source>
</evidence>
<dbReference type="CDD" id="cd00610">
    <property type="entry name" value="OAT_like"/>
    <property type="match status" value="1"/>
</dbReference>
<comment type="caution">
    <text evidence="16">The sequence shown here is derived from an EMBL/GenBank/DDBJ whole genome shotgun (WGS) entry which is preliminary data.</text>
</comment>
<evidence type="ECO:0000256" key="7">
    <source>
        <dbReference type="ARBA" id="ARBA00022679"/>
    </source>
</evidence>
<dbReference type="Proteomes" id="UP000269352">
    <property type="component" value="Unassembled WGS sequence"/>
</dbReference>
<dbReference type="GO" id="GO:0004015">
    <property type="term" value="F:adenosylmethionine-8-amino-7-oxononanoate transaminase activity"/>
    <property type="evidence" value="ECO:0007669"/>
    <property type="project" value="InterPro"/>
</dbReference>
<dbReference type="InterPro" id="IPR015424">
    <property type="entry name" value="PyrdxlP-dep_Trfase"/>
</dbReference>
<comment type="subunit">
    <text evidence="4">Homodimer.</text>
</comment>
<evidence type="ECO:0000256" key="10">
    <source>
        <dbReference type="ARBA" id="ARBA00022898"/>
    </source>
</evidence>
<dbReference type="SUPFAM" id="SSF53383">
    <property type="entry name" value="PLP-dependent transferases"/>
    <property type="match status" value="1"/>
</dbReference>
<proteinExistence type="inferred from homology"/>
<dbReference type="GO" id="GO:0030170">
    <property type="term" value="F:pyridoxal phosphate binding"/>
    <property type="evidence" value="ECO:0007669"/>
    <property type="project" value="InterPro"/>
</dbReference>
<dbReference type="InterPro" id="IPR005815">
    <property type="entry name" value="BioA"/>
</dbReference>
<comment type="subcellular location">
    <subcellularLocation>
        <location evidence="2">Cytoplasm</location>
    </subcellularLocation>
</comment>
<evidence type="ECO:0000256" key="5">
    <source>
        <dbReference type="ARBA" id="ARBA00022490"/>
    </source>
</evidence>
<evidence type="ECO:0000256" key="1">
    <source>
        <dbReference type="ARBA" id="ARBA00001933"/>
    </source>
</evidence>
<name>A0A388T9U5_TERA1</name>
<dbReference type="AlphaFoldDB" id="A0A388T9U5"/>
<dbReference type="UniPathway" id="UPA00078"/>
<keyword evidence="10 15" id="KW-0663">Pyridoxal phosphate</keyword>
<dbReference type="InterPro" id="IPR015422">
    <property type="entry name" value="PyrdxlP-dep_Trfase_small"/>
</dbReference>
<evidence type="ECO:0000256" key="9">
    <source>
        <dbReference type="ARBA" id="ARBA00022756"/>
    </source>
</evidence>
<organism evidence="16 17">
    <name type="scientific">Termititenax aidoneus</name>
    <dbReference type="NCBI Taxonomy" id="2218524"/>
    <lineage>
        <taxon>Bacteria</taxon>
        <taxon>Bacillati</taxon>
        <taxon>Candidatus Margulisiibacteriota</taxon>
        <taxon>Candidatus Termititenacia</taxon>
        <taxon>Candidatus Termititenacales</taxon>
        <taxon>Candidatus Termititenacaceae</taxon>
        <taxon>Candidatus Termititenax</taxon>
    </lineage>
</organism>
<accession>A0A388T9U5</accession>
<evidence type="ECO:0000256" key="15">
    <source>
        <dbReference type="RuleBase" id="RU003560"/>
    </source>
</evidence>
<dbReference type="Pfam" id="PF00202">
    <property type="entry name" value="Aminotran_3"/>
    <property type="match status" value="1"/>
</dbReference>
<dbReference type="InterPro" id="IPR005814">
    <property type="entry name" value="Aminotrans_3"/>
</dbReference>
<keyword evidence="6" id="KW-0032">Aminotransferase</keyword>
<dbReference type="PROSITE" id="PS00600">
    <property type="entry name" value="AA_TRANSFER_CLASS_3"/>
    <property type="match status" value="1"/>
</dbReference>
<comment type="cofactor">
    <cofactor evidence="1">
        <name>pyridoxal 5'-phosphate</name>
        <dbReference type="ChEBI" id="CHEBI:597326"/>
    </cofactor>
</comment>
<keyword evidence="7" id="KW-0808">Transferase</keyword>
<dbReference type="NCBIfam" id="TIGR00508">
    <property type="entry name" value="bioA"/>
    <property type="match status" value="1"/>
</dbReference>
<evidence type="ECO:0000256" key="3">
    <source>
        <dbReference type="ARBA" id="ARBA00004746"/>
    </source>
</evidence>
<evidence type="ECO:0000256" key="6">
    <source>
        <dbReference type="ARBA" id="ARBA00022576"/>
    </source>
</evidence>
<dbReference type="Gene3D" id="3.40.640.10">
    <property type="entry name" value="Type I PLP-dependent aspartate aminotransferase-like (Major domain)"/>
    <property type="match status" value="1"/>
</dbReference>
<dbReference type="GO" id="GO:0009102">
    <property type="term" value="P:biotin biosynthetic process"/>
    <property type="evidence" value="ECO:0007669"/>
    <property type="project" value="UniProtKB-UniPathway"/>
</dbReference>
<keyword evidence="8" id="KW-0949">S-adenosyl-L-methionine</keyword>
<protein>
    <recommendedName>
        <fullName evidence="13">7,8-diamino-pelargonic acid aminotransferase</fullName>
    </recommendedName>
    <alternativeName>
        <fullName evidence="14">7,8-diaminononanoate synthase</fullName>
    </alternativeName>
    <alternativeName>
        <fullName evidence="12">Diaminopelargonic acid synthase</fullName>
    </alternativeName>
</protein>
<evidence type="ECO:0000256" key="14">
    <source>
        <dbReference type="ARBA" id="ARBA00083300"/>
    </source>
</evidence>
<evidence type="ECO:0000256" key="8">
    <source>
        <dbReference type="ARBA" id="ARBA00022691"/>
    </source>
</evidence>
<dbReference type="EMBL" id="BGZN01000005">
    <property type="protein sequence ID" value="GBR73008.1"/>
    <property type="molecule type" value="Genomic_DNA"/>
</dbReference>
<evidence type="ECO:0000256" key="4">
    <source>
        <dbReference type="ARBA" id="ARBA00011738"/>
    </source>
</evidence>
<dbReference type="PANTHER" id="PTHR42684:SF17">
    <property type="entry name" value="ADENOSYLMETHIONINE-8-AMINO-7-OXONONANOATE AMINOTRANSFERASE"/>
    <property type="match status" value="1"/>
</dbReference>
<sequence length="377" mass="42281">MNYSEKDKKYIWHPFTQMQEWENDDIVVIDRARGNYLYDVNGKKYFDGVSSLWVTLHGHCHPYINRALRRQLKKLDHSTLLGLSNAPAIELAEKLIALAPRGLARVFYSDAGSTAMEIALKIAYQYWQQDKNKKYKTKQKFLTLSEAYHGDTIGSVSLGGVAMYHAIYKPLLFKTIQIPTPYRHYGHEPDLKTAVAVLEKTLRKHYRELAALVLEPLVQGAAGIYTAPAGYLAAARRLCTKYNVLLICDEVAVGFGRTGTMFACTQEKVAPDILAAAKGLTGGYLPLAATLTTEKIYNNFKGKFESLRTFYHGHTYTGNPLACRAALASLELFRKERTLVKVNKNIALLKEGLKKFTAIPQVKQARQCGMIAALELP</sequence>
<gene>
    <name evidence="16" type="primary">bioA</name>
    <name evidence="16" type="ORF">NO1_0462</name>
</gene>
<dbReference type="GO" id="GO:0005737">
    <property type="term" value="C:cytoplasm"/>
    <property type="evidence" value="ECO:0007669"/>
    <property type="project" value="UniProtKB-SubCell"/>
</dbReference>
<evidence type="ECO:0000313" key="17">
    <source>
        <dbReference type="Proteomes" id="UP000269352"/>
    </source>
</evidence>
<evidence type="ECO:0000256" key="11">
    <source>
        <dbReference type="ARBA" id="ARBA00060970"/>
    </source>
</evidence>
<dbReference type="PIRSF" id="PIRSF000521">
    <property type="entry name" value="Transaminase_4ab_Lys_Orn"/>
    <property type="match status" value="1"/>
</dbReference>
<keyword evidence="5" id="KW-0963">Cytoplasm</keyword>
<keyword evidence="9" id="KW-0093">Biotin biosynthesis</keyword>
<evidence type="ECO:0000256" key="13">
    <source>
        <dbReference type="ARBA" id="ARBA00082993"/>
    </source>
</evidence>
<dbReference type="PANTHER" id="PTHR42684">
    <property type="entry name" value="ADENOSYLMETHIONINE-8-AMINO-7-OXONONANOATE AMINOTRANSFERASE"/>
    <property type="match status" value="1"/>
</dbReference>
<dbReference type="FunFam" id="3.40.640.10:FF:000078">
    <property type="entry name" value="Adenosylmethionine-8-amino-7-oxononanoate aminotransferase"/>
    <property type="match status" value="1"/>
</dbReference>
<evidence type="ECO:0000313" key="16">
    <source>
        <dbReference type="EMBL" id="GBR73008.1"/>
    </source>
</evidence>
<feature type="non-terminal residue" evidence="16">
    <location>
        <position position="377"/>
    </location>
</feature>